<feature type="transmembrane region" description="Helical" evidence="2">
    <location>
        <begin position="697"/>
        <end position="716"/>
    </location>
</feature>
<feature type="transmembrane region" description="Helical" evidence="2">
    <location>
        <begin position="205"/>
        <end position="224"/>
    </location>
</feature>
<feature type="transmembrane region" description="Helical" evidence="2">
    <location>
        <begin position="362"/>
        <end position="382"/>
    </location>
</feature>
<feature type="compositionally biased region" description="Pro residues" evidence="1">
    <location>
        <begin position="88"/>
        <end position="104"/>
    </location>
</feature>
<evidence type="ECO:0000313" key="4">
    <source>
        <dbReference type="Proteomes" id="UP000756387"/>
    </source>
</evidence>
<proteinExistence type="predicted"/>
<feature type="transmembrane region" description="Helical" evidence="2">
    <location>
        <begin position="722"/>
        <end position="739"/>
    </location>
</feature>
<accession>A0ABR9RRE1</accession>
<feature type="transmembrane region" description="Helical" evidence="2">
    <location>
        <begin position="465"/>
        <end position="484"/>
    </location>
</feature>
<dbReference type="EMBL" id="JADCSA010000004">
    <property type="protein sequence ID" value="MBE7324126.1"/>
    <property type="molecule type" value="Genomic_DNA"/>
</dbReference>
<reference evidence="3 4" key="1">
    <citation type="submission" date="2020-10" db="EMBL/GenBank/DDBJ databases">
        <title>Nocardioides sp. isolated from sludge.</title>
        <authorList>
            <person name="Zhang X."/>
        </authorList>
    </citation>
    <scope>NUCLEOTIDE SEQUENCE [LARGE SCALE GENOMIC DNA]</scope>
    <source>
        <strain evidence="3 4">Y6</strain>
    </source>
</reference>
<feature type="transmembrane region" description="Helical" evidence="2">
    <location>
        <begin position="236"/>
        <end position="258"/>
    </location>
</feature>
<dbReference type="InterPro" id="IPR058062">
    <property type="entry name" value="SCO7613_C"/>
</dbReference>
<feature type="transmembrane region" description="Helical" evidence="2">
    <location>
        <begin position="491"/>
        <end position="507"/>
    </location>
</feature>
<feature type="transmembrane region" description="Helical" evidence="2">
    <location>
        <begin position="671"/>
        <end position="690"/>
    </location>
</feature>
<evidence type="ECO:0000256" key="2">
    <source>
        <dbReference type="SAM" id="Phobius"/>
    </source>
</evidence>
<feature type="transmembrane region" description="Helical" evidence="2">
    <location>
        <begin position="621"/>
        <end position="638"/>
    </location>
</feature>
<organism evidence="3 4">
    <name type="scientific">Nocardioides malaquae</name>
    <dbReference type="NCBI Taxonomy" id="2773426"/>
    <lineage>
        <taxon>Bacteria</taxon>
        <taxon>Bacillati</taxon>
        <taxon>Actinomycetota</taxon>
        <taxon>Actinomycetes</taxon>
        <taxon>Propionibacteriales</taxon>
        <taxon>Nocardioidaceae</taxon>
        <taxon>Nocardioides</taxon>
    </lineage>
</organism>
<feature type="transmembrane region" description="Helical" evidence="2">
    <location>
        <begin position="145"/>
        <end position="162"/>
    </location>
</feature>
<feature type="region of interest" description="Disordered" evidence="1">
    <location>
        <begin position="75"/>
        <end position="105"/>
    </location>
</feature>
<feature type="transmembrane region" description="Helical" evidence="2">
    <location>
        <begin position="647"/>
        <end position="665"/>
    </location>
</feature>
<keyword evidence="2" id="KW-0812">Transmembrane</keyword>
<sequence length="757" mass="77752">MDRPDSTPTVAPAGFDCPECGEQLAVGVPACPRCGIRLVGPLAQQLWRVDQQIAQLSAESRRLRELLRQPPTAAELSPVVPSTVTPGVRPPHAPPGLAPQPVGPTPHRGLTGQQLLLGLAALLLLSGVAFFLLVVWSLIGLLGQAVVMVVLTVAAAGGAVLATRKRLPAAAETAAVIASGLVLLDLTAAHRLGLAGLDRLDASSYWAGAGLLGAVVLLAFDRWVPRSDAHGTLRRIVSYRPVAVALATTALWAGAIAVAPGDLGDVSSSALALVLGLLSLGLVALGVRLDGSPRLFSVSSAVPWLSAGYALLVHLGVALDVGFSNASTGDRVLATVLLLAGPLVLLLAQTRPFLADQPGLRVGLRLVGLAGVALALGVPVFATPRLGVALVALGLGLLLGGLALIGHDGATDRGWAELTWGDLATWVLRLAIAALFFLLFLLLGGGHASGVDMQALRGGAGPGQWWLPLLPAVALVAPSAVTVVRRRSVSVALLAHTAALVGVLMALRDAETITWAVVGLAGAVLCAALAAAARWSHDGAHGLGLEVAALVAAAVYAVVTVAAGFGESDFVLSAVLVGLGAVLVAYAALPGRLGFAEVGVFALALAWWVQLADREIEVVEWWTLPVAAMLAGIGAVRWRRDRGSRTWVTMAPGLTVALYPSLLVALSEDSLVRLVAVTAVAALVLVVGIANRWQAPVLLGALALAFVAWTQGGPLIAYVPGWILLTGSGLVLLVIGIMWERSIQTGRRTVAWLGAMQ</sequence>
<feature type="transmembrane region" description="Helical" evidence="2">
    <location>
        <begin position="426"/>
        <end position="445"/>
    </location>
</feature>
<feature type="compositionally biased region" description="Low complexity" evidence="1">
    <location>
        <begin position="77"/>
        <end position="87"/>
    </location>
</feature>
<feature type="transmembrane region" description="Helical" evidence="2">
    <location>
        <begin position="570"/>
        <end position="588"/>
    </location>
</feature>
<dbReference type="Proteomes" id="UP000756387">
    <property type="component" value="Unassembled WGS sequence"/>
</dbReference>
<feature type="transmembrane region" description="Helical" evidence="2">
    <location>
        <begin position="513"/>
        <end position="533"/>
    </location>
</feature>
<feature type="transmembrane region" description="Helical" evidence="2">
    <location>
        <begin position="388"/>
        <end position="405"/>
    </location>
</feature>
<dbReference type="RefSeq" id="WP_193637458.1">
    <property type="nucleotide sequence ID" value="NZ_JADCSA010000004.1"/>
</dbReference>
<feature type="transmembrane region" description="Helical" evidence="2">
    <location>
        <begin position="115"/>
        <end position="139"/>
    </location>
</feature>
<dbReference type="NCBIfam" id="NF047321">
    <property type="entry name" value="SCO7613_CTERM"/>
    <property type="match status" value="1"/>
</dbReference>
<protein>
    <submittedName>
        <fullName evidence="3">Zinc ribbon domain-containing protein</fullName>
    </submittedName>
</protein>
<comment type="caution">
    <text evidence="3">The sequence shown here is derived from an EMBL/GenBank/DDBJ whole genome shotgun (WGS) entry which is preliminary data.</text>
</comment>
<feature type="transmembrane region" description="Helical" evidence="2">
    <location>
        <begin position="593"/>
        <end position="609"/>
    </location>
</feature>
<evidence type="ECO:0000256" key="1">
    <source>
        <dbReference type="SAM" id="MobiDB-lite"/>
    </source>
</evidence>
<keyword evidence="2" id="KW-1133">Transmembrane helix</keyword>
<keyword evidence="2" id="KW-0472">Membrane</keyword>
<feature type="transmembrane region" description="Helical" evidence="2">
    <location>
        <begin position="270"/>
        <end position="289"/>
    </location>
</feature>
<name>A0ABR9RRE1_9ACTN</name>
<feature type="transmembrane region" description="Helical" evidence="2">
    <location>
        <begin position="174"/>
        <end position="193"/>
    </location>
</feature>
<keyword evidence="4" id="KW-1185">Reference proteome</keyword>
<gene>
    <name evidence="3" type="ORF">IEQ44_05635</name>
</gene>
<feature type="transmembrane region" description="Helical" evidence="2">
    <location>
        <begin position="301"/>
        <end position="319"/>
    </location>
</feature>
<feature type="transmembrane region" description="Helical" evidence="2">
    <location>
        <begin position="331"/>
        <end position="350"/>
    </location>
</feature>
<feature type="transmembrane region" description="Helical" evidence="2">
    <location>
        <begin position="545"/>
        <end position="564"/>
    </location>
</feature>
<evidence type="ECO:0000313" key="3">
    <source>
        <dbReference type="EMBL" id="MBE7324126.1"/>
    </source>
</evidence>